<feature type="region of interest" description="Disordered" evidence="6">
    <location>
        <begin position="3146"/>
        <end position="3194"/>
    </location>
</feature>
<feature type="region of interest" description="Disordered" evidence="6">
    <location>
        <begin position="2494"/>
        <end position="2517"/>
    </location>
</feature>
<feature type="compositionally biased region" description="Polar residues" evidence="6">
    <location>
        <begin position="2782"/>
        <end position="2792"/>
    </location>
</feature>
<protein>
    <submittedName>
        <fullName evidence="7">Uncharacterized protein</fullName>
    </submittedName>
</protein>
<proteinExistence type="predicted"/>
<feature type="compositionally biased region" description="Basic and acidic residues" evidence="6">
    <location>
        <begin position="2897"/>
        <end position="2920"/>
    </location>
</feature>
<evidence type="ECO:0000313" key="8">
    <source>
        <dbReference type="Proteomes" id="UP001345963"/>
    </source>
</evidence>
<evidence type="ECO:0000256" key="1">
    <source>
        <dbReference type="ARBA" id="ARBA00004308"/>
    </source>
</evidence>
<dbReference type="InterPro" id="IPR018159">
    <property type="entry name" value="Spectrin/alpha-actinin"/>
</dbReference>
<evidence type="ECO:0000256" key="5">
    <source>
        <dbReference type="SAM" id="Coils"/>
    </source>
</evidence>
<feature type="compositionally biased region" description="Polar residues" evidence="6">
    <location>
        <begin position="2469"/>
        <end position="2478"/>
    </location>
</feature>
<feature type="non-terminal residue" evidence="7">
    <location>
        <position position="1"/>
    </location>
</feature>
<evidence type="ECO:0000256" key="2">
    <source>
        <dbReference type="ARBA" id="ARBA00022553"/>
    </source>
</evidence>
<gene>
    <name evidence="7" type="ORF">ATANTOWER_002460</name>
</gene>
<feature type="coiled-coil region" evidence="5">
    <location>
        <begin position="463"/>
        <end position="500"/>
    </location>
</feature>
<feature type="compositionally biased region" description="Low complexity" evidence="6">
    <location>
        <begin position="2882"/>
        <end position="2896"/>
    </location>
</feature>
<feature type="region of interest" description="Disordered" evidence="6">
    <location>
        <begin position="1629"/>
        <end position="1654"/>
    </location>
</feature>
<dbReference type="EMBL" id="JAHUTI010088637">
    <property type="protein sequence ID" value="MED6260115.1"/>
    <property type="molecule type" value="Genomic_DNA"/>
</dbReference>
<dbReference type="Proteomes" id="UP001345963">
    <property type="component" value="Unassembled WGS sequence"/>
</dbReference>
<feature type="compositionally biased region" description="Basic and acidic residues" evidence="6">
    <location>
        <begin position="2458"/>
        <end position="2468"/>
    </location>
</feature>
<feature type="coiled-coil region" evidence="5">
    <location>
        <begin position="760"/>
        <end position="787"/>
    </location>
</feature>
<feature type="compositionally biased region" description="Basic and acidic residues" evidence="6">
    <location>
        <begin position="1645"/>
        <end position="1654"/>
    </location>
</feature>
<feature type="region of interest" description="Disordered" evidence="6">
    <location>
        <begin position="2750"/>
        <end position="2797"/>
    </location>
</feature>
<evidence type="ECO:0000256" key="6">
    <source>
        <dbReference type="SAM" id="MobiDB-lite"/>
    </source>
</evidence>
<feature type="region of interest" description="Disordered" evidence="6">
    <location>
        <begin position="3367"/>
        <end position="3387"/>
    </location>
</feature>
<evidence type="ECO:0000313" key="7">
    <source>
        <dbReference type="EMBL" id="MED6260115.1"/>
    </source>
</evidence>
<keyword evidence="8" id="KW-1185">Reference proteome</keyword>
<keyword evidence="2" id="KW-0597">Phosphoprotein</keyword>
<dbReference type="PANTHER" id="PTHR14514">
    <property type="entry name" value="PKA ANCHORING PROTEIN"/>
    <property type="match status" value="1"/>
</dbReference>
<name>A0ABU7CE11_9TELE</name>
<feature type="non-terminal residue" evidence="7">
    <location>
        <position position="4764"/>
    </location>
</feature>
<evidence type="ECO:0000256" key="3">
    <source>
        <dbReference type="ARBA" id="ARBA00022737"/>
    </source>
</evidence>
<feature type="compositionally biased region" description="Polar residues" evidence="6">
    <location>
        <begin position="2494"/>
        <end position="2506"/>
    </location>
</feature>
<dbReference type="SUPFAM" id="SSF46966">
    <property type="entry name" value="Spectrin repeat"/>
    <property type="match status" value="2"/>
</dbReference>
<sequence length="4764" mass="541513">ACFSADFAEAGQHLKVLKELCGTLSPEDAHRLAQTQLMECEKRLAAIQHQFSGDQDSPQPDSRVHQAFVEDVITQKESKKTTHKLQLSAEVTVQRTSEEKTNIGKQSSVEEITKKEALERYETCKRTLQAHLAKTEQSFRDVPSDLISLKGLHTRLQEIQFLRQETELLWSEYANQCSNYSQFSGDSSLDREKAELLELWRSQQTNLQRRGSSLGAALRQIDSTENHMVDFNDRLDRYLRQSKDITGFTLANTNILKDIKELHDNIQSELDQLSRLDPESSDLDPRECFPLTREVETHKASLDQLRQQVQKSEAAARALDRFLSSLRKMDDDISGVQGAPCSDSVVLQDCRCKLSLIRQSIDSLKEKAPQLDLLLQGARLTVTRDGSPASCLDMVTVLLRRLEEADRGLANQQRSLQTETQSKSFGLRKRIALGELRRLQDVTEKQGLKEPTMPAVQHTLRVLVDLEGQLQAQQSEVQSLRELQEQQGGEENVLQDLEAQWEETQRDFFDRKKQCNVLLELLKKFQTCRNHLSTTIQKAEQTISDQASYMGKDNLQRSIAKVCDMKAELAGLGEKMEEMRGACRQLQSNLKKFPDCTETSFDIEADTLMDNWLDVTEKTDAYMDNLQVGLELWEKQLMLGGEVDSWAGAKLALFAEGNPFNNEQQVLAVRDEIHTNEENINRFHKKSTEIQEMLLSQEAPLELQVMETQLRKRMEQVKELFSDCTDVFEEIIAVRKHLSEKIEECRTAVENIQNCLSRTDAKAEAQLQDLCAELNSQEEQTESVLKEVGLVSSVASPQVVEQLSADCSRLKEAIIHTKDMIHLKREEGVKGLYRVINDERQLFEEWFQDLQLSVNECFESPESKTDVETSVQRLTDFLKPEDTERRLIQLNDQLERARQQVSPQQLLEMSDWLKEQQEEVATFRTHCRNRQEQMESLLDDLNTLQKQHESLCEWLQNKEKQSAMPENVKLLLKELQDESGRAEALSELLASIRRQGVRAENILKDGDNLLQRYRNLEARLQQQAAAQSVLEEEYNRFKAQTESTRTWISDLSQPMMSPGKDTDVEEMKQKTLTILSCRSEGDSKVNSLLGAMEKLCEQEDIDEQRKRDVSLLVREMESEWRTALQAAEEALSKAETKALLDKLLDAFQTHTESFGSWIKDQSEILTSLGPHMEVDERLQIAEAVLSSRPHGESRLQDLRQQWQSICENQGSDSNKRTEICDAIRHAEEQWQNIMQAAKLTVEQVASQAASEREFEAFKNLDKSFQSWIKKQRQKLLGLGGHMQFEERWQTVQAVISSKPEGESKLLDLKMQTAGLCKHLEKSSTTEMEQLVAHTEQLWGAVLQTARQAELQSLLDDFDCQSKNTESWIREKQQKLQSVGSHTPPQERCHAAQAILSSRPDGDFKVNNLRRRSQTLCDHQDADEGRKVQVQQTVKETEKQWRDVLQGAQQVEATAAAEIAQESERRRLELRELETLQHDTDCWLEGVQQQLVSLGNQAKPDHRLHAAQAIMSSKTEGDSKLQKLRRHCQSFCTQDLGEQKKQDIQQRLRDSEEQWTKLLKHTKQAVSEAERQHALDLQLRNYEALKESTSSWLERRQQELTSLDHETDPEQVIKTVQNILSLKPEADSKLTELTRQSHNLSEQEEISEHTRREAQKAAQDSEQLWGIVLQTADNTLLRAEVQYLLSREMEAFRNHAGSTKNWIEDLQKQADSMQCGTQGSKAQLEERMNTAQAILSSKSNGESQVIELKTRAQSLCEHTNLEADKKVEVQQIVQDVETRWRTVVRAAEETQRQLHGVMERLLSCEYKQDKAEARLAEIQKQTSDLPQIFPWPGLGERRQAVEQARTLLDHSTALAPLLSDVRSQREELYEITQDQSWTNPSWKAKDDAIPALLTQLTDVVANLEQGIVKERQCTLLIEQHEAAQDWLREQVQGLGPPPADRHGLRNAVNTLKAFLQTVDREQREMMELEAAKDCLLSLCTPGGQDAITLEVSHLHELCANSEQKVRERLTTCKRRLQEMDCELAQISQGLKERAAALQWELRSLDQAFSYSEPQNNIAQLQQHWHSLQNCENSLLDLGVKVHDMYQEVNSATFTNELPTEIISLVASLCQQHASLECRLSDHQGACSTNTAHYLKDCISAMLQWSHSNPSDSPSSVQVTLEEGTKLQHNLHEALSHQQFLTACLTMDLFEKFKKECLGTLRQVDVHKTSLSQLLKEIEERDKRLPDAQSSDVSYVNLVETKTTVVAPPRPQMAMATTETLVVEVVSLLCETTDAPKSPSLKEQLHIPEITSANHEPKNLTEYEEGLVAQVDERHANIVVDVNLVGTEPRQRRKDLTRAEPSEGPESLFDAETHTGVVTKHPTEDRDSVQPTTAMKMTENDSMDNQIVAEDISPEDEKVFQDQDQQEKGVATVVLDISGRFMPAVDSHSNEVETRALAHAKDSEVDISASSIILNKTSDTELQKTEHKTTEASQQTVFQSSERDLDTVSELQLPLSSDSTDVSRSLQPETMDVGTGGLEIKETGNKLDRARVFSTQQSDTLTPDQEEYEFFTKTSTKSPIVSPEPSYKDKIMGMKVSDSQQSEADDDLTYFREQQGLTASVINEQSPDKIELNYLIKCDEAETESQSEEATLSAQEDKGHLATAVVEQTSLTNQESESLEDFDGIKASTDREVLTAQTEKDNANNQTVVEQSSEVGDKTEIQILEDHALKEKKMDTIIIDTSEGFIDEANFLPDEVETCALSSQAKELISASSVMPYQESEHRPKEAPQQTVTQSSERDLDTASKVQFSSSSDPTDAPNIADYIENLWKNTDEIEKRYLILDVPDRAICQTFDIDLKQPDKESEGKNDSNRLCSSVCAIAMSQEGRARLTEINFSEDENVKLRGTGSEQQESEQGTSQEKSKELEESDVHEVKQIREERSAQREPSCILPLDIATTPEVTDNTCVTGNGPNKEPAEANIQEGITKQISSEAKPSASESVSDHKTEFVEISFYEQDQIHQIETKMANKYSIPDEHSTLLTHMGDPKSVTLEKSPMLTEVCELDIQRGPEDSETTSIQEEKEILINIVQTHNQSEKNVADIIPDEAATEMNEIKIQESGTQILGNVAQSDSVQLSFLGYESIQPHETRVIEISLKNIGPREHETRMELLKTEQERPGLDEEHSDMKDHPEMSAETPDDFSKSLGEQSEEGQKTPMEPEEQVATQASATEHKNMFAKVEEPAIDTTGADSQQTDSMWKEIVSQSDSNQHILSTLPSCDADMVLEDRSATEEDHLIPQAAIRQDISKTIQERPGDLPKNLNEKAVSEKGTQLLILQPGIQVQQTTSSVIIAEVPQTDSNETSIQGQIVTEQQEPLSLDIYPFTMLEVTVKQQGQQESVEAGPSEKGCKERRQDDTLESYKCTLSEVEKDPSVTDQPSKPSIRDTNVAPETFYKTFVENREILVNPFEVRTVDTEKQPGMEPSMKSYTVKESQDSTVAKVHPDGSVVGWNKEAVKETITTFLSESSLVHMVRTDKHSTDAKEKIDGQVRETEEKTVSAELPLETTADEVKLQNVNLPKVGSSAEKMLTESLQMVEKSSSDVAPGAVTHLQELSAQEHETQHTEKLDQKKSERTTIDNIFTEILSGSRIISQLIEVKLQKNVPEDLIAPTSDWDLQLSRLTSHVLCIKNSPTELNPKVMAQQVEEVQQVLEYAQLQISLLPQLREADAEKRDVLEDLENQWGTLAQEAAAVIRIKEAQLQLVAVYCRHKETAKMVMDQLIAEHDAMKMSPQEGCYKEAERLRCFQRSMEENRVILGELLMTHAKICPHLSRSEQETAQIEQNNLLEMWRALERTVESILHHTNVHSHHINTLLTDLSSLQERMDPIWKDLEAKTSFTTHWSCKEAQHLMEANAEIKAVKQQYLHLQQLSEDLLHSLQWTRESENISNRLQEIKNKLCLTEELLLSQTKDSSNPIMGKMIAVMRDGLAWAKQTESDIEGRRKWLPLLPEEVHQQLRDLKKLQSEVMAKQSQLESLVEEVTELLPQLDQAQEVPIVNTSLERLEELSKSTTDKLSKAINEVESGLQTREKLSEQISDLDSWIVVYLQSEVSRSTNSESMSQSDLDCRIRQVQEHLAEAERQAAICEALSMKSKDIAVELGAADNCQLFDTIRKLQEDIRTIIRHEKAQKEELDQLIKTVESRRNTLDSIEKSLRQMLVDMSRLRFPITKESLQVFKPLKHLLLEHKSQVDLLIPWTPQEKLKAIFDSISELQYKIASFEIKSRDHENYLNIKQRLETLKENIQQQVHLTKEDSMDLVEKYKICHTLFLQFSLIKGLGKQACSHLELISADLYPSQLTAEQQWLKQNEDSLDTWEITLCNNLSLIELNVLKEQELESVRNSTQEFLSRTLSELQNPPLLEPKQVTIDMEYQRLVSLKKAAELQMRALQVLEQKKGSKQRRQFNELMGLKSAVLSECDSKMEDVLKAGQCLRSYTLAVNKAVQFLQDIEVSLLPLQGSTGPCCERLEETQQALASLQHQFQTYIENLQNQTLLQTYLSSQKVEQLQEMILSQLLVRMSTLLAKGHIRLENLCRCAEQHKNYNKFQDEVLESVARSADKFLQQISQKVTCLADCTDEQERLTELSEQMKSILKRLENMMEWCSETSCRGGREATVATIWKRVSRLCSCMHKLTARSKRRITEWLDITNSVEKASAVLEKLEAQLPDASVKKVSTEELQELLQSWEQYHDGLDCEHRALSALELRTARLLGVPAHLEQAPPIPLCQRLQLMQGRYNRC</sequence>
<keyword evidence="4" id="KW-0472">Membrane</keyword>
<feature type="coiled-coil region" evidence="5">
    <location>
        <begin position="999"/>
        <end position="1033"/>
    </location>
</feature>
<feature type="coiled-coil region" evidence="5">
    <location>
        <begin position="221"/>
        <end position="322"/>
    </location>
</feature>
<feature type="region of interest" description="Disordered" evidence="6">
    <location>
        <begin position="2878"/>
        <end position="2932"/>
    </location>
</feature>
<organism evidence="7 8">
    <name type="scientific">Ataeniobius toweri</name>
    <dbReference type="NCBI Taxonomy" id="208326"/>
    <lineage>
        <taxon>Eukaryota</taxon>
        <taxon>Metazoa</taxon>
        <taxon>Chordata</taxon>
        <taxon>Craniata</taxon>
        <taxon>Vertebrata</taxon>
        <taxon>Euteleostomi</taxon>
        <taxon>Actinopterygii</taxon>
        <taxon>Neopterygii</taxon>
        <taxon>Teleostei</taxon>
        <taxon>Neoteleostei</taxon>
        <taxon>Acanthomorphata</taxon>
        <taxon>Ovalentaria</taxon>
        <taxon>Atherinomorphae</taxon>
        <taxon>Cyprinodontiformes</taxon>
        <taxon>Goodeidae</taxon>
        <taxon>Ataeniobius</taxon>
    </lineage>
</organism>
<keyword evidence="3" id="KW-0677">Repeat</keyword>
<dbReference type="PANTHER" id="PTHR14514:SF4">
    <property type="entry name" value="NESPRIN-2"/>
    <property type="match status" value="1"/>
</dbReference>
<comment type="caution">
    <text evidence="7">The sequence shown here is derived from an EMBL/GenBank/DDBJ whole genome shotgun (WGS) entry which is preliminary data.</text>
</comment>
<dbReference type="Gene3D" id="1.20.58.60">
    <property type="match status" value="3"/>
</dbReference>
<evidence type="ECO:0000256" key="4">
    <source>
        <dbReference type="ARBA" id="ARBA00023136"/>
    </source>
</evidence>
<reference evidence="7 8" key="1">
    <citation type="submission" date="2021-07" db="EMBL/GenBank/DDBJ databases">
        <authorList>
            <person name="Palmer J.M."/>
        </authorList>
    </citation>
    <scope>NUCLEOTIDE SEQUENCE [LARGE SCALE GENOMIC DNA]</scope>
    <source>
        <strain evidence="7 8">AT_MEX2019</strain>
        <tissue evidence="7">Muscle</tissue>
    </source>
</reference>
<accession>A0ABU7CE11</accession>
<feature type="coiled-coil region" evidence="5">
    <location>
        <begin position="4091"/>
        <end position="4118"/>
    </location>
</feature>
<comment type="subcellular location">
    <subcellularLocation>
        <location evidence="1">Endomembrane system</location>
    </subcellularLocation>
</comment>
<feature type="coiled-coil region" evidence="5">
    <location>
        <begin position="3982"/>
        <end position="4050"/>
    </location>
</feature>
<feature type="compositionally biased region" description="Basic and acidic residues" evidence="6">
    <location>
        <begin position="3146"/>
        <end position="3167"/>
    </location>
</feature>
<feature type="region of interest" description="Disordered" evidence="6">
    <location>
        <begin position="2458"/>
        <end position="2481"/>
    </location>
</feature>
<dbReference type="SMART" id="SM00150">
    <property type="entry name" value="SPEC"/>
    <property type="match status" value="6"/>
</dbReference>
<feature type="coiled-coil region" evidence="5">
    <location>
        <begin position="1943"/>
        <end position="1977"/>
    </location>
</feature>
<feature type="coiled-coil region" evidence="5">
    <location>
        <begin position="4255"/>
        <end position="4282"/>
    </location>
</feature>
<keyword evidence="5" id="KW-0175">Coiled coil</keyword>